<gene>
    <name evidence="3" type="ORF">RR49_00047</name>
</gene>
<feature type="region of interest" description="Disordered" evidence="1">
    <location>
        <begin position="1"/>
        <end position="23"/>
    </location>
</feature>
<accession>A0A0F0M1C9</accession>
<organism evidence="3 4">
    <name type="scientific">Microbacterium ginsengisoli</name>
    <dbReference type="NCBI Taxonomy" id="400772"/>
    <lineage>
        <taxon>Bacteria</taxon>
        <taxon>Bacillati</taxon>
        <taxon>Actinomycetota</taxon>
        <taxon>Actinomycetes</taxon>
        <taxon>Micrococcales</taxon>
        <taxon>Microbacteriaceae</taxon>
        <taxon>Microbacterium</taxon>
    </lineage>
</organism>
<feature type="transmembrane region" description="Helical" evidence="2">
    <location>
        <begin position="218"/>
        <end position="236"/>
    </location>
</feature>
<evidence type="ECO:0000313" key="3">
    <source>
        <dbReference type="EMBL" id="KJL45507.1"/>
    </source>
</evidence>
<feature type="transmembrane region" description="Helical" evidence="2">
    <location>
        <begin position="470"/>
        <end position="492"/>
    </location>
</feature>
<dbReference type="RefSeq" id="WP_048809504.1">
    <property type="nucleotide sequence ID" value="NZ_JYIY01000026.1"/>
</dbReference>
<sequence length="503" mass="52109">MRPHGTRDRASIPSEPDPARGSPALGAGGVWVAAAAAAAGVGSAYWDDSWHTTLGRDSTFIPPHLLLYASILTVGVVIAGWGWRRLAATRSVAAVFRTPGFALAVAAAVATAAAAPADAFWHTAFGRDAVLWSPPHLLSVIGTLCVLIGLLTGTDRLVPAPPRIALAAGVLGAALIIVMEYDTDVPQFTETLYLPLLLATTLGAAWVITALVPGRTRIVLVVAGYLVFRVVLWVLLTTSGWLAPDLPVAVAGLFLLALPVPRWRWPVAALAVTTLQLLASGTGISSVPPTPVAWSAVGTTTVIIVSMIALTVRPGTRLRSGAAAAALTLLLVALAPPPPAQAHDPGQGTAYGTAQRTVTGDGTGQLTVTITGIRLTDDTGLTPSRLVARRAGEDLTAPLRAQPGTPPPGTFTGELALPSPGLWFVYAQFATGERTLEVWVPVDQQLTGPQSQQRNLYQPVTALTPSPGQILLGAVLLAVSTALTVAAAVTVARRRRVLLPATT</sequence>
<keyword evidence="2" id="KW-0812">Transmembrane</keyword>
<dbReference type="OrthoDB" id="919086at2"/>
<name>A0A0F0M1C9_9MICO</name>
<feature type="transmembrane region" description="Helical" evidence="2">
    <location>
        <begin position="267"/>
        <end position="286"/>
    </location>
</feature>
<dbReference type="PATRIC" id="fig|400772.4.peg.61"/>
<comment type="caution">
    <text evidence="3">The sequence shown here is derived from an EMBL/GenBank/DDBJ whole genome shotgun (WGS) entry which is preliminary data.</text>
</comment>
<feature type="transmembrane region" description="Helical" evidence="2">
    <location>
        <begin position="65"/>
        <end position="83"/>
    </location>
</feature>
<feature type="transmembrane region" description="Helical" evidence="2">
    <location>
        <begin position="318"/>
        <end position="335"/>
    </location>
</feature>
<dbReference type="STRING" id="400772.RR49_00047"/>
<feature type="transmembrane region" description="Helical" evidence="2">
    <location>
        <begin position="95"/>
        <end position="115"/>
    </location>
</feature>
<feature type="transmembrane region" description="Helical" evidence="2">
    <location>
        <begin position="292"/>
        <end position="311"/>
    </location>
</feature>
<keyword evidence="2" id="KW-0472">Membrane</keyword>
<reference evidence="3 4" key="1">
    <citation type="submission" date="2015-02" db="EMBL/GenBank/DDBJ databases">
        <title>Draft genome sequences of ten Microbacterium spp. with emphasis on heavy metal contaminated environments.</title>
        <authorList>
            <person name="Corretto E."/>
        </authorList>
    </citation>
    <scope>NUCLEOTIDE SEQUENCE [LARGE SCALE GENOMIC DNA]</scope>
    <source>
        <strain evidence="3 4">DSM 18659</strain>
    </source>
</reference>
<feature type="transmembrane region" description="Helical" evidence="2">
    <location>
        <begin position="242"/>
        <end position="260"/>
    </location>
</feature>
<dbReference type="EMBL" id="JYIY01000026">
    <property type="protein sequence ID" value="KJL45507.1"/>
    <property type="molecule type" value="Genomic_DNA"/>
</dbReference>
<feature type="compositionally biased region" description="Basic and acidic residues" evidence="1">
    <location>
        <begin position="1"/>
        <end position="10"/>
    </location>
</feature>
<keyword evidence="4" id="KW-1185">Reference proteome</keyword>
<feature type="transmembrane region" description="Helical" evidence="2">
    <location>
        <begin position="21"/>
        <end position="45"/>
    </location>
</feature>
<proteinExistence type="predicted"/>
<dbReference type="AlphaFoldDB" id="A0A0F0M1C9"/>
<feature type="transmembrane region" description="Helical" evidence="2">
    <location>
        <begin position="135"/>
        <end position="152"/>
    </location>
</feature>
<evidence type="ECO:0000256" key="2">
    <source>
        <dbReference type="SAM" id="Phobius"/>
    </source>
</evidence>
<keyword evidence="2" id="KW-1133">Transmembrane helix</keyword>
<feature type="transmembrane region" description="Helical" evidence="2">
    <location>
        <begin position="193"/>
        <end position="211"/>
    </location>
</feature>
<protein>
    <submittedName>
        <fullName evidence="3">Uncharacterized protein</fullName>
    </submittedName>
</protein>
<dbReference type="Proteomes" id="UP000033451">
    <property type="component" value="Unassembled WGS sequence"/>
</dbReference>
<evidence type="ECO:0000256" key="1">
    <source>
        <dbReference type="SAM" id="MobiDB-lite"/>
    </source>
</evidence>
<evidence type="ECO:0000313" key="4">
    <source>
        <dbReference type="Proteomes" id="UP000033451"/>
    </source>
</evidence>
<feature type="transmembrane region" description="Helical" evidence="2">
    <location>
        <begin position="164"/>
        <end position="181"/>
    </location>
</feature>